<dbReference type="NCBIfam" id="NF040570">
    <property type="entry name" value="guided_TnpB"/>
    <property type="match status" value="1"/>
</dbReference>
<dbReference type="InterPro" id="IPR001959">
    <property type="entry name" value="Transposase"/>
</dbReference>
<dbReference type="KEGG" id="vg:80519108"/>
<evidence type="ECO:0000256" key="3">
    <source>
        <dbReference type="ARBA" id="ARBA00022723"/>
    </source>
</evidence>
<dbReference type="InterPro" id="IPR021027">
    <property type="entry name" value="Transposase_put_HTH"/>
</dbReference>
<evidence type="ECO:0000259" key="8">
    <source>
        <dbReference type="Pfam" id="PF07282"/>
    </source>
</evidence>
<feature type="domain" description="Transposase putative helix-turn-helix" evidence="9">
    <location>
        <begin position="51"/>
        <end position="80"/>
    </location>
</feature>
<evidence type="ECO:0000313" key="10">
    <source>
        <dbReference type="EMBL" id="QKU35668.1"/>
    </source>
</evidence>
<keyword evidence="5" id="KW-0238">DNA-binding</keyword>
<keyword evidence="6" id="KW-0233">DNA recombination</keyword>
<proteinExistence type="inferred from homology"/>
<dbReference type="Pfam" id="PF01385">
    <property type="entry name" value="OrfB_IS605"/>
    <property type="match status" value="1"/>
</dbReference>
<evidence type="ECO:0000256" key="6">
    <source>
        <dbReference type="ARBA" id="ARBA00023172"/>
    </source>
</evidence>
<dbReference type="GeneID" id="80519108"/>
<evidence type="ECO:0000256" key="4">
    <source>
        <dbReference type="ARBA" id="ARBA00022833"/>
    </source>
</evidence>
<keyword evidence="4" id="KW-0862">Zinc</keyword>
<reference evidence="10" key="1">
    <citation type="submission" date="2017-01" db="EMBL/GenBank/DDBJ databases">
        <authorList>
            <person name="Assis F.L."/>
            <person name="Abrahao J.S."/>
            <person name="Silva L."/>
            <person name="Khalil J.B."/>
            <person name="Rodrigues R."/>
            <person name="Silva L.S."/>
            <person name="Arantes T."/>
            <person name="Boratto P."/>
            <person name="Andrade M."/>
            <person name="Kroon E.G."/>
            <person name="Ribeiro B."/>
            <person name="Bergier I."/>
            <person name="Seligmann H."/>
            <person name="Ghigo E."/>
            <person name="Colson P."/>
            <person name="Levasseur A."/>
            <person name="Raoult D."/>
            <person name="Scola B.L."/>
        </authorList>
    </citation>
    <scope>NUCLEOTIDE SEQUENCE</scope>
    <source>
        <strain evidence="10">Soda lake</strain>
    </source>
</reference>
<feature type="domain" description="Probable transposase IS891/IS1136/IS1341" evidence="7">
    <location>
        <begin position="228"/>
        <end position="332"/>
    </location>
</feature>
<dbReference type="RefSeq" id="YP_010782344.1">
    <property type="nucleotide sequence ID" value="NC_075039.1"/>
</dbReference>
<comment type="similarity">
    <text evidence="1">In the C-terminal section; belongs to the transposase 35 family.</text>
</comment>
<feature type="domain" description="Cas12f1-like TNB" evidence="8">
    <location>
        <begin position="353"/>
        <end position="417"/>
    </location>
</feature>
<sequence>MKKKKKEKWIPKLSDHYNEIETESWFDIREYQKNPNYHSSMVCFSDRIFIRAEKIILYPNKKQVNILQKWFNLSRKMYNKTTDFLNKKIFINKKISQINVKKYVNFRKLRSNYLKEAKESLCLNNINKHILDQSIARCVAMYKSSLTKIKKKQIKDFRVRKIKKDKRYKTLLIEGCLFSKVKNGFCISVLGEIPSNESLENISETCILSYDKYNSKYTLSVPKYIEPKEYETRNLICGIDPGVRTFLTVYSKEDVYQIGNDIDFNKYFYKIDRLNQICDSKESKQTRKYKRAIGKVYDKINNKVKDMHFKVAKFLCTRYKILKIGNLSTSKIVSNETSVLKESTKRLLYSLSHYKFREKLINQAEKYGVNIKIVSEYLTTKKCSKCEKKNEVGKNKIYKCGKCNLKVDRDINAAKNIRYV</sequence>
<dbReference type="EMBL" id="KY523104">
    <property type="protein sequence ID" value="QKU35668.1"/>
    <property type="molecule type" value="Genomic_DNA"/>
</dbReference>
<dbReference type="InterPro" id="IPR051491">
    <property type="entry name" value="Recombinase/Transposase-rel"/>
</dbReference>
<dbReference type="Pfam" id="PF12323">
    <property type="entry name" value="HTH_OrfB_IS605"/>
    <property type="match status" value="1"/>
</dbReference>
<evidence type="ECO:0000256" key="5">
    <source>
        <dbReference type="ARBA" id="ARBA00023125"/>
    </source>
</evidence>
<reference evidence="10" key="2">
    <citation type="journal article" date="2018" name="Nat. Commun.">
        <title>Tailed giant Tupanvirus possesses the most complete translational apparatus of the known virosphere.</title>
        <authorList>
            <person name="Abrahao J."/>
            <person name="Silva L."/>
            <person name="Silva L.S."/>
            <person name="Khalil J.Y.B."/>
            <person name="Rodrigues R."/>
            <person name="Arantes T."/>
            <person name="Assis F."/>
            <person name="Boratto P."/>
            <person name="Andrade M."/>
            <person name="Kroon E.G."/>
            <person name="Ribeiro B."/>
            <person name="Bergier I."/>
            <person name="Seligmann H."/>
            <person name="Ghigo E."/>
            <person name="Colson P."/>
            <person name="Levasseur A."/>
            <person name="Kroemer G."/>
            <person name="Raoult D."/>
            <person name="La Scola B."/>
        </authorList>
    </citation>
    <scope>NUCLEOTIDE SEQUENCE [LARGE SCALE GENOMIC DNA]</scope>
    <source>
        <strain evidence="10">Soda lake</strain>
    </source>
</reference>
<dbReference type="PANTHER" id="PTHR36172:SF1">
    <property type="entry name" value="RESOLVASE-RELATED"/>
    <property type="match status" value="1"/>
</dbReference>
<dbReference type="GO" id="GO:0003677">
    <property type="term" value="F:DNA binding"/>
    <property type="evidence" value="ECO:0007669"/>
    <property type="project" value="UniProtKB-KW"/>
</dbReference>
<organism evidence="10">
    <name type="scientific">Tupanvirus soda lake</name>
    <dbReference type="NCBI Taxonomy" id="2126985"/>
    <lineage>
        <taxon>Viruses</taxon>
        <taxon>Varidnaviria</taxon>
        <taxon>Bamfordvirae</taxon>
        <taxon>Nucleocytoviricota</taxon>
        <taxon>Megaviricetes</taxon>
        <taxon>Imitervirales</taxon>
        <taxon>Mimiviridae</taxon>
        <taxon>Megamimivirinae</taxon>
        <taxon>Tupanvirus</taxon>
        <taxon>Tupanvirus salinum</taxon>
    </lineage>
</organism>
<dbReference type="GO" id="GO:0032196">
    <property type="term" value="P:transposition"/>
    <property type="evidence" value="ECO:0007669"/>
    <property type="project" value="UniProtKB-KW"/>
</dbReference>
<keyword evidence="2" id="KW-0815">Transposition</keyword>
<evidence type="ECO:0000259" key="7">
    <source>
        <dbReference type="Pfam" id="PF01385"/>
    </source>
</evidence>
<name>A0A6N1NWJ8_9VIRU</name>
<dbReference type="GO" id="GO:0046872">
    <property type="term" value="F:metal ion binding"/>
    <property type="evidence" value="ECO:0007669"/>
    <property type="project" value="UniProtKB-KW"/>
</dbReference>
<accession>A0A6N1NWJ8</accession>
<evidence type="ECO:0000259" key="9">
    <source>
        <dbReference type="Pfam" id="PF12323"/>
    </source>
</evidence>
<dbReference type="GO" id="GO:0006310">
    <property type="term" value="P:DNA recombination"/>
    <property type="evidence" value="ECO:0007669"/>
    <property type="project" value="UniProtKB-KW"/>
</dbReference>
<dbReference type="InterPro" id="IPR010095">
    <property type="entry name" value="Cas12f1-like_TNB"/>
</dbReference>
<protein>
    <submittedName>
        <fullName evidence="10">Putative transposase</fullName>
    </submittedName>
</protein>
<dbReference type="Pfam" id="PF07282">
    <property type="entry name" value="Cas12f1-like_TNB"/>
    <property type="match status" value="1"/>
</dbReference>
<keyword evidence="3" id="KW-0479">Metal-binding</keyword>
<evidence type="ECO:0000256" key="1">
    <source>
        <dbReference type="ARBA" id="ARBA00008761"/>
    </source>
</evidence>
<dbReference type="PANTHER" id="PTHR36172">
    <property type="match status" value="1"/>
</dbReference>
<evidence type="ECO:0000256" key="2">
    <source>
        <dbReference type="ARBA" id="ARBA00022578"/>
    </source>
</evidence>